<evidence type="ECO:0000256" key="1">
    <source>
        <dbReference type="SAM" id="SignalP"/>
    </source>
</evidence>
<feature type="chain" id="PRO_5027022085" description="EB domain-containing protein" evidence="1">
    <location>
        <begin position="23"/>
        <end position="156"/>
    </location>
</feature>
<reference evidence="2 3" key="1">
    <citation type="submission" date="2020-06" db="EMBL/GenBank/DDBJ databases">
        <authorList>
            <person name="Li R."/>
            <person name="Bekaert M."/>
        </authorList>
    </citation>
    <scope>NUCLEOTIDE SEQUENCE [LARGE SCALE GENOMIC DNA]</scope>
    <source>
        <strain evidence="3">wild</strain>
    </source>
</reference>
<keyword evidence="3" id="KW-1185">Reference proteome</keyword>
<name>A0A6J7ZVH8_MYTCO</name>
<organism evidence="2 3">
    <name type="scientific">Mytilus coruscus</name>
    <name type="common">Sea mussel</name>
    <dbReference type="NCBI Taxonomy" id="42192"/>
    <lineage>
        <taxon>Eukaryota</taxon>
        <taxon>Metazoa</taxon>
        <taxon>Spiralia</taxon>
        <taxon>Lophotrochozoa</taxon>
        <taxon>Mollusca</taxon>
        <taxon>Bivalvia</taxon>
        <taxon>Autobranchia</taxon>
        <taxon>Pteriomorphia</taxon>
        <taxon>Mytilida</taxon>
        <taxon>Mytiloidea</taxon>
        <taxon>Mytilidae</taxon>
        <taxon>Mytilinae</taxon>
        <taxon>Mytilus</taxon>
    </lineage>
</organism>
<keyword evidence="1" id="KW-0732">Signal</keyword>
<evidence type="ECO:0000313" key="3">
    <source>
        <dbReference type="Proteomes" id="UP000507470"/>
    </source>
</evidence>
<dbReference type="Proteomes" id="UP000507470">
    <property type="component" value="Unassembled WGS sequence"/>
</dbReference>
<evidence type="ECO:0008006" key="4">
    <source>
        <dbReference type="Google" id="ProtNLM"/>
    </source>
</evidence>
<sequence>MSLTSCLHMILLLCTLCIPCEAAVGYIACTIINDSNCTKYGNAICDTNKCRCVNSYYDDGSTCQKKKKVNAACTANIVCIFPMTCSSGSCQCSKNQYWTEFNCAEQKNVNAACTADRECISPLTCSSGRCQCSSNQFWTGSNCIASKLTFYSSVIL</sequence>
<protein>
    <recommendedName>
        <fullName evidence="4">EB domain-containing protein</fullName>
    </recommendedName>
</protein>
<evidence type="ECO:0000313" key="2">
    <source>
        <dbReference type="EMBL" id="CAC5355927.1"/>
    </source>
</evidence>
<dbReference type="AlphaFoldDB" id="A0A6J7ZVH8"/>
<proteinExistence type="predicted"/>
<gene>
    <name evidence="2" type="ORF">MCOR_362</name>
</gene>
<accession>A0A6J7ZVH8</accession>
<feature type="signal peptide" evidence="1">
    <location>
        <begin position="1"/>
        <end position="22"/>
    </location>
</feature>
<dbReference type="EMBL" id="CACVKT020000101">
    <property type="protein sequence ID" value="CAC5355927.1"/>
    <property type="molecule type" value="Genomic_DNA"/>
</dbReference>
<dbReference type="OrthoDB" id="10484472at2759"/>